<accession>A0A8E2AT21</accession>
<name>A0A8E2AT21_9APHY</name>
<sequence>MNGSSSIGQRSVWSLLDGMRSGSRLSHEAADSENDEDDLLTEYTDDDRSSLMLYGPLVPTTDSEVEIATSEVISISTEDEIRDVAVNNSHPAVVEENTPPMIRPFSRPWPFAARTNRPTQRPSTEAVVERRLWVPSSNKISLQLLWWGYRVYLPPPVLDILNNQRIEATKRAAIITTALKWLLDHIPASAVPLQLRPALELARALVPYLVYVGGFIAWSWTTIKGFDKGHGVVLSATWLLPIALIPGTWEESTGPRPDASASTKRSEG</sequence>
<dbReference type="AlphaFoldDB" id="A0A8E2AT21"/>
<evidence type="ECO:0000313" key="1">
    <source>
        <dbReference type="EMBL" id="OCH87479.1"/>
    </source>
</evidence>
<evidence type="ECO:0000313" key="2">
    <source>
        <dbReference type="Proteomes" id="UP000250043"/>
    </source>
</evidence>
<dbReference type="EMBL" id="KV722484">
    <property type="protein sequence ID" value="OCH87479.1"/>
    <property type="molecule type" value="Genomic_DNA"/>
</dbReference>
<dbReference type="OrthoDB" id="3247214at2759"/>
<proteinExistence type="predicted"/>
<organism evidence="1 2">
    <name type="scientific">Obba rivulosa</name>
    <dbReference type="NCBI Taxonomy" id="1052685"/>
    <lineage>
        <taxon>Eukaryota</taxon>
        <taxon>Fungi</taxon>
        <taxon>Dikarya</taxon>
        <taxon>Basidiomycota</taxon>
        <taxon>Agaricomycotina</taxon>
        <taxon>Agaricomycetes</taxon>
        <taxon>Polyporales</taxon>
        <taxon>Gelatoporiaceae</taxon>
        <taxon>Obba</taxon>
    </lineage>
</organism>
<keyword evidence="2" id="KW-1185">Reference proteome</keyword>
<protein>
    <submittedName>
        <fullName evidence="1">Uncharacterized protein</fullName>
    </submittedName>
</protein>
<gene>
    <name evidence="1" type="ORF">OBBRIDRAFT_736075</name>
</gene>
<dbReference type="Proteomes" id="UP000250043">
    <property type="component" value="Unassembled WGS sequence"/>
</dbReference>
<reference evidence="1 2" key="1">
    <citation type="submission" date="2016-07" db="EMBL/GenBank/DDBJ databases">
        <title>Draft genome of the white-rot fungus Obba rivulosa 3A-2.</title>
        <authorList>
            <consortium name="DOE Joint Genome Institute"/>
            <person name="Miettinen O."/>
            <person name="Riley R."/>
            <person name="Acob R."/>
            <person name="Barry K."/>
            <person name="Cullen D."/>
            <person name="De Vries R."/>
            <person name="Hainaut M."/>
            <person name="Hatakka A."/>
            <person name="Henrissat B."/>
            <person name="Hilden K."/>
            <person name="Kuo R."/>
            <person name="Labutti K."/>
            <person name="Lipzen A."/>
            <person name="Makela M.R."/>
            <person name="Sandor L."/>
            <person name="Spatafora J.W."/>
            <person name="Grigoriev I.V."/>
            <person name="Hibbett D.S."/>
        </authorList>
    </citation>
    <scope>NUCLEOTIDE SEQUENCE [LARGE SCALE GENOMIC DNA]</scope>
    <source>
        <strain evidence="1 2">3A-2</strain>
    </source>
</reference>